<accession>A0A0H4VHR5</accession>
<dbReference type="Pfam" id="PF14081">
    <property type="entry name" value="DUF4262"/>
    <property type="match status" value="1"/>
</dbReference>
<name>A0A0H4VHR5_9SPHN</name>
<reference evidence="2" key="2">
    <citation type="submission" date="2015-04" db="EMBL/GenBank/DDBJ databases">
        <title>The complete genome sequence of Erythrobacter sp. s21-N3.</title>
        <authorList>
            <person name="Zhuang L."/>
            <person name="Liu Y."/>
            <person name="Shao Z."/>
        </authorList>
    </citation>
    <scope>NUCLEOTIDE SEQUENCE [LARGE SCALE GENOMIC DNA]</scope>
    <source>
        <strain evidence="2">s21-N3</strain>
    </source>
</reference>
<dbReference type="STRING" id="1648404.CP97_10930"/>
<protein>
    <recommendedName>
        <fullName evidence="3">DUF4262 domain-containing protein</fullName>
    </recommendedName>
</protein>
<evidence type="ECO:0008006" key="3">
    <source>
        <dbReference type="Google" id="ProtNLM"/>
    </source>
</evidence>
<sequence>MDAPPDVLDDGEQSFVVKVRELGWFRTSVFGDDEGPGFSFTTGFWVNASQPEVIIFSTKDDIAHDVFGDLFRDAKAGKTLPVGERTDAVFANLPAYAFLVAKKHYRDLLGWSRWFYGGDDFACLQIAWPDRAGKFPWEPDFDTEFCEDQPDLTERGWANEIAD</sequence>
<dbReference type="EMBL" id="CP011310">
    <property type="protein sequence ID" value="AKQ42431.2"/>
    <property type="molecule type" value="Genomic_DNA"/>
</dbReference>
<dbReference type="AlphaFoldDB" id="A0A0H4VHR5"/>
<dbReference type="Proteomes" id="UP000059113">
    <property type="component" value="Chromosome"/>
</dbReference>
<evidence type="ECO:0000313" key="2">
    <source>
        <dbReference type="Proteomes" id="UP000059113"/>
    </source>
</evidence>
<dbReference type="InterPro" id="IPR025358">
    <property type="entry name" value="DUF4262"/>
</dbReference>
<proteinExistence type="predicted"/>
<dbReference type="KEGG" id="ery:CP97_10930"/>
<gene>
    <name evidence="1" type="ORF">CP97_10930</name>
</gene>
<organism evidence="1 2">
    <name type="scientific">Aurantiacibacter atlanticus</name>
    <dbReference type="NCBI Taxonomy" id="1648404"/>
    <lineage>
        <taxon>Bacteria</taxon>
        <taxon>Pseudomonadati</taxon>
        <taxon>Pseudomonadota</taxon>
        <taxon>Alphaproteobacteria</taxon>
        <taxon>Sphingomonadales</taxon>
        <taxon>Erythrobacteraceae</taxon>
        <taxon>Aurantiacibacter</taxon>
    </lineage>
</organism>
<keyword evidence="2" id="KW-1185">Reference proteome</keyword>
<evidence type="ECO:0000313" key="1">
    <source>
        <dbReference type="EMBL" id="AKQ42431.2"/>
    </source>
</evidence>
<reference evidence="1 2" key="1">
    <citation type="journal article" date="2015" name="Int. J. Syst. Evol. Microbiol.">
        <title>Erythrobacter atlanticus sp. nov., a bacterium from ocean sediment able to degrade polycyclic aromatic hydrocarbons.</title>
        <authorList>
            <person name="Zhuang L."/>
            <person name="Liu Y."/>
            <person name="Wang L."/>
            <person name="Wang W."/>
            <person name="Shao Z."/>
        </authorList>
    </citation>
    <scope>NUCLEOTIDE SEQUENCE [LARGE SCALE GENOMIC DNA]</scope>
    <source>
        <strain evidence="2">s21-N3</strain>
    </source>
</reference>